<feature type="region of interest" description="Disordered" evidence="2">
    <location>
        <begin position="605"/>
        <end position="624"/>
    </location>
</feature>
<accession>A0A6P8TAS4</accession>
<evidence type="ECO:0000256" key="1">
    <source>
        <dbReference type="SAM" id="Coils"/>
    </source>
</evidence>
<dbReference type="Proteomes" id="UP000515161">
    <property type="component" value="Unplaced"/>
</dbReference>
<name>A0A6P8TAS4_GYMAC</name>
<dbReference type="InParanoid" id="A0A6P8TAS4"/>
<feature type="compositionally biased region" description="Acidic residues" evidence="2">
    <location>
        <begin position="605"/>
        <end position="618"/>
    </location>
</feature>
<keyword evidence="3" id="KW-1185">Reference proteome</keyword>
<dbReference type="PANTHER" id="PTHR15398:SF4">
    <property type="entry name" value="BROMODOMAIN-CONTAINING PROTEIN 8 ISOFORM X1"/>
    <property type="match status" value="1"/>
</dbReference>
<gene>
    <name evidence="4" type="primary">LOC117535389</name>
</gene>
<dbReference type="GO" id="GO:0035267">
    <property type="term" value="C:NuA4 histone acetyltransferase complex"/>
    <property type="evidence" value="ECO:0007669"/>
    <property type="project" value="TreeGrafter"/>
</dbReference>
<dbReference type="AlphaFoldDB" id="A0A6P8TAS4"/>
<feature type="region of interest" description="Disordered" evidence="2">
    <location>
        <begin position="186"/>
        <end position="206"/>
    </location>
</feature>
<keyword evidence="1" id="KW-0175">Coiled coil</keyword>
<sequence>MGCRDDRKMANGVGKHKLLVIEPSEPWSVREKLCLATSVMKSGDQNWVSVSRAIKPFAEPGRPPDWFSQKHCASKYSELLESTEAPKRKRGERGEVVETVEDVIVRRLTADRIDALKKLIKETQEKHRKLKREAELIKAGRLDSKLQELWEEILQKQKLEEEEADLKRKNTNAAYQDRQVAKNTPKRLPGVTMHTPSGCSSPSQEFSPGDAFECSTLDPGSTKNASGSSRLMTIAETCGPDNEDISHGSFLDDPTQKKALVQKTTPPPSPLLSELLKKGSILATNSRLIGDGDAGNLTGTHDLQQAPASQPIFQATGAPMLSRLLEAGPAQFSTPLGFMVSADSIAPLSAASSVPVDSPASASTEVGVMAPSLLPGCQSVSAEDKVSELSEEDVSVSYMGDELDLKTVGDIISIIEDKAEEAAEALDAAAVEAALSLCEENGHALSGSWEAGPLQPHESQPAVPTGVPQPSSLHSSLEGKTEALEAQCGTSASLSSLCNSQDNCLPAFPMGRRGPPPTSSSYTGAPPQPEAMRQTGELVHQKRHISLDVTLKCESEKHRPEKPNGDSVLEDRPLRERHRKEMKAEDGISVLGGESASETKLYNELDEPEAGGGEESDGVEGGSSRARTARWMTILEALQAHKIWKKAIMLLWRAAANHRYPLFVLHFRPMDLAAIKKSIETVLIRTTAEFQRDIIADVSELLSCTTVWTNDVYHMALEMQRDVLEQIQQYLATQLIWRRRSPGISAKSLRGRESTRKQDSTDKDGGTRGRRCAIEADLKMKK</sequence>
<protein>
    <submittedName>
        <fullName evidence="4">Bromodomain-containing protein 8-like</fullName>
    </submittedName>
</protein>
<dbReference type="OrthoDB" id="1742084at2759"/>
<evidence type="ECO:0000313" key="4">
    <source>
        <dbReference type="RefSeq" id="XP_034055727.1"/>
    </source>
</evidence>
<dbReference type="KEGG" id="gacu:117535389"/>
<proteinExistence type="predicted"/>
<evidence type="ECO:0000256" key="2">
    <source>
        <dbReference type="SAM" id="MobiDB-lite"/>
    </source>
</evidence>
<feature type="coiled-coil region" evidence="1">
    <location>
        <begin position="106"/>
        <end position="176"/>
    </location>
</feature>
<dbReference type="PANTHER" id="PTHR15398">
    <property type="entry name" value="BROMODOMAIN-CONTAINING PROTEIN 8"/>
    <property type="match status" value="1"/>
</dbReference>
<feature type="region of interest" description="Disordered" evidence="2">
    <location>
        <begin position="554"/>
        <end position="578"/>
    </location>
</feature>
<feature type="compositionally biased region" description="Basic and acidic residues" evidence="2">
    <location>
        <begin position="750"/>
        <end position="771"/>
    </location>
</feature>
<reference evidence="4" key="1">
    <citation type="submission" date="2025-08" db="UniProtKB">
        <authorList>
            <consortium name="RefSeq"/>
        </authorList>
    </citation>
    <scope>IDENTIFICATION</scope>
</reference>
<organism evidence="3 4">
    <name type="scientific">Gymnodraco acuticeps</name>
    <name type="common">Antarctic dragonfish</name>
    <dbReference type="NCBI Taxonomy" id="8218"/>
    <lineage>
        <taxon>Eukaryota</taxon>
        <taxon>Metazoa</taxon>
        <taxon>Chordata</taxon>
        <taxon>Craniata</taxon>
        <taxon>Vertebrata</taxon>
        <taxon>Euteleostomi</taxon>
        <taxon>Actinopterygii</taxon>
        <taxon>Neopterygii</taxon>
        <taxon>Teleostei</taxon>
        <taxon>Neoteleostei</taxon>
        <taxon>Acanthomorphata</taxon>
        <taxon>Eupercaria</taxon>
        <taxon>Perciformes</taxon>
        <taxon>Notothenioidei</taxon>
        <taxon>Bathydraconidae</taxon>
        <taxon>Gymnodraco</taxon>
    </lineage>
</organism>
<feature type="region of interest" description="Disordered" evidence="2">
    <location>
        <begin position="511"/>
        <end position="530"/>
    </location>
</feature>
<evidence type="ECO:0000313" key="3">
    <source>
        <dbReference type="Proteomes" id="UP000515161"/>
    </source>
</evidence>
<feature type="compositionally biased region" description="Basic and acidic residues" evidence="2">
    <location>
        <begin position="554"/>
        <end position="574"/>
    </location>
</feature>
<dbReference type="GeneID" id="117535389"/>
<feature type="compositionally biased region" description="Polar residues" evidence="2">
    <location>
        <begin position="194"/>
        <end position="206"/>
    </location>
</feature>
<feature type="region of interest" description="Disordered" evidence="2">
    <location>
        <begin position="447"/>
        <end position="479"/>
    </location>
</feature>
<dbReference type="RefSeq" id="XP_034055727.1">
    <property type="nucleotide sequence ID" value="XM_034199836.1"/>
</dbReference>
<feature type="region of interest" description="Disordered" evidence="2">
    <location>
        <begin position="747"/>
        <end position="771"/>
    </location>
</feature>